<keyword evidence="1 2" id="KW-0597">Phosphoprotein</keyword>
<feature type="modified residue" description="4-aspartylphosphate" evidence="2">
    <location>
        <position position="255"/>
    </location>
</feature>
<dbReference type="SMART" id="SM00448">
    <property type="entry name" value="REC"/>
    <property type="match status" value="1"/>
</dbReference>
<evidence type="ECO:0000313" key="5">
    <source>
        <dbReference type="Proteomes" id="UP000295620"/>
    </source>
</evidence>
<dbReference type="Proteomes" id="UP000295620">
    <property type="component" value="Unassembled WGS sequence"/>
</dbReference>
<accession>A0A4R6SQ94</accession>
<dbReference type="InterPro" id="IPR036097">
    <property type="entry name" value="HisK_dim/P_sf"/>
</dbReference>
<dbReference type="AlphaFoldDB" id="A0A4R6SQ94"/>
<dbReference type="SUPFAM" id="SSF47384">
    <property type="entry name" value="Homodimeric domain of signal transducing histidine kinase"/>
    <property type="match status" value="1"/>
</dbReference>
<feature type="domain" description="Response regulatory" evidence="3">
    <location>
        <begin position="204"/>
        <end position="319"/>
    </location>
</feature>
<dbReference type="GO" id="GO:0000155">
    <property type="term" value="F:phosphorelay sensor kinase activity"/>
    <property type="evidence" value="ECO:0007669"/>
    <property type="project" value="InterPro"/>
</dbReference>
<evidence type="ECO:0000259" key="3">
    <source>
        <dbReference type="PROSITE" id="PS50110"/>
    </source>
</evidence>
<dbReference type="Gene3D" id="3.40.50.2300">
    <property type="match status" value="1"/>
</dbReference>
<dbReference type="CDD" id="cd00156">
    <property type="entry name" value="REC"/>
    <property type="match status" value="1"/>
</dbReference>
<evidence type="ECO:0000256" key="1">
    <source>
        <dbReference type="ARBA" id="ARBA00022553"/>
    </source>
</evidence>
<organism evidence="4 5">
    <name type="scientific">Pedobacter metabolipauper</name>
    <dbReference type="NCBI Taxonomy" id="425513"/>
    <lineage>
        <taxon>Bacteria</taxon>
        <taxon>Pseudomonadati</taxon>
        <taxon>Bacteroidota</taxon>
        <taxon>Sphingobacteriia</taxon>
        <taxon>Sphingobacteriales</taxon>
        <taxon>Sphingobacteriaceae</taxon>
        <taxon>Pedobacter</taxon>
    </lineage>
</organism>
<reference evidence="4 5" key="1">
    <citation type="submission" date="2019-03" db="EMBL/GenBank/DDBJ databases">
        <title>Genomic Encyclopedia of Archaeal and Bacterial Type Strains, Phase II (KMG-II): from individual species to whole genera.</title>
        <authorList>
            <person name="Goeker M."/>
        </authorList>
    </citation>
    <scope>NUCLEOTIDE SEQUENCE [LARGE SCALE GENOMIC DNA]</scope>
    <source>
        <strain evidence="4 5">DSM 19035</strain>
    </source>
</reference>
<proteinExistence type="predicted"/>
<name>A0A4R6SQ94_9SPHI</name>
<dbReference type="RefSeq" id="WP_133578252.1">
    <property type="nucleotide sequence ID" value="NZ_SNYC01000009.1"/>
</dbReference>
<dbReference type="InterPro" id="IPR001789">
    <property type="entry name" value="Sig_transdc_resp-reg_receiver"/>
</dbReference>
<gene>
    <name evidence="4" type="ORF">ATK78_4464</name>
</gene>
<keyword evidence="5" id="KW-1185">Reference proteome</keyword>
<dbReference type="InterPro" id="IPR050595">
    <property type="entry name" value="Bact_response_regulator"/>
</dbReference>
<protein>
    <submittedName>
        <fullName evidence="4">Response regulator receiver domain-containing protein</fullName>
    </submittedName>
</protein>
<dbReference type="PANTHER" id="PTHR44591">
    <property type="entry name" value="STRESS RESPONSE REGULATOR PROTEIN 1"/>
    <property type="match status" value="1"/>
</dbReference>
<dbReference type="PROSITE" id="PS50110">
    <property type="entry name" value="RESPONSE_REGULATORY"/>
    <property type="match status" value="1"/>
</dbReference>
<sequence>MPIKGVCEQYACSFFIIDRNGRLSFFNIEPLNFLTEFIAIEPYIGGNIEEIVAQKYKPHLQRQIKKCFAGNCFTLERKFENVESKELLLQIVFTPMLQNNEEFVICTILNNNIGLGQLKILNDYSHFTSHELRAPITNILSLSNITNYSQIESYDGVKINELLTDINMQAEKLDDIIATLNSLINKNETVESFEKEYLKRRKRHIVLVDDDVMTNKIHQALIKKHHAEKQVVLFDKPGAALEYIDKHHPDLILLDLHMPEIDGWRFLEMMQAHHMEIDVIIVSSSIDPKERTRAKSYEFVKDFVSKPLTHDKVKLMFDF</sequence>
<dbReference type="Pfam" id="PF00072">
    <property type="entry name" value="Response_reg"/>
    <property type="match status" value="1"/>
</dbReference>
<dbReference type="PANTHER" id="PTHR44591:SF3">
    <property type="entry name" value="RESPONSE REGULATORY DOMAIN-CONTAINING PROTEIN"/>
    <property type="match status" value="1"/>
</dbReference>
<dbReference type="InterPro" id="IPR011006">
    <property type="entry name" value="CheY-like_superfamily"/>
</dbReference>
<dbReference type="OrthoDB" id="1121174at2"/>
<evidence type="ECO:0000313" key="4">
    <source>
        <dbReference type="EMBL" id="TDQ06394.1"/>
    </source>
</evidence>
<evidence type="ECO:0000256" key="2">
    <source>
        <dbReference type="PROSITE-ProRule" id="PRU00169"/>
    </source>
</evidence>
<comment type="caution">
    <text evidence="4">The sequence shown here is derived from an EMBL/GenBank/DDBJ whole genome shotgun (WGS) entry which is preliminary data.</text>
</comment>
<dbReference type="SUPFAM" id="SSF52172">
    <property type="entry name" value="CheY-like"/>
    <property type="match status" value="1"/>
</dbReference>
<dbReference type="EMBL" id="SNYC01000009">
    <property type="protein sequence ID" value="TDQ06394.1"/>
    <property type="molecule type" value="Genomic_DNA"/>
</dbReference>